<protein>
    <submittedName>
        <fullName evidence="3">MBL fold metallo-hydrolase</fullName>
    </submittedName>
</protein>
<dbReference type="GO" id="GO:0006749">
    <property type="term" value="P:glutathione metabolic process"/>
    <property type="evidence" value="ECO:0007669"/>
    <property type="project" value="InterPro"/>
</dbReference>
<dbReference type="PANTHER" id="PTHR43084">
    <property type="entry name" value="PERSULFIDE DIOXYGENASE ETHE1"/>
    <property type="match status" value="1"/>
</dbReference>
<dbReference type="Pfam" id="PF00753">
    <property type="entry name" value="Lactamase_B"/>
    <property type="match status" value="1"/>
</dbReference>
<dbReference type="GO" id="GO:0070813">
    <property type="term" value="P:hydrogen sulfide metabolic process"/>
    <property type="evidence" value="ECO:0007669"/>
    <property type="project" value="TreeGrafter"/>
</dbReference>
<dbReference type="GO" id="GO:0016787">
    <property type="term" value="F:hydrolase activity"/>
    <property type="evidence" value="ECO:0007669"/>
    <property type="project" value="UniProtKB-KW"/>
</dbReference>
<dbReference type="InterPro" id="IPR001279">
    <property type="entry name" value="Metallo-B-lactamas"/>
</dbReference>
<evidence type="ECO:0000256" key="1">
    <source>
        <dbReference type="ARBA" id="ARBA00022723"/>
    </source>
</evidence>
<dbReference type="CDD" id="cd07724">
    <property type="entry name" value="POD-like_MBL-fold"/>
    <property type="match status" value="1"/>
</dbReference>
<dbReference type="GO" id="GO:0046872">
    <property type="term" value="F:metal ion binding"/>
    <property type="evidence" value="ECO:0007669"/>
    <property type="project" value="UniProtKB-KW"/>
</dbReference>
<proteinExistence type="predicted"/>
<dbReference type="SUPFAM" id="SSF56281">
    <property type="entry name" value="Metallo-hydrolase/oxidoreductase"/>
    <property type="match status" value="1"/>
</dbReference>
<dbReference type="GO" id="GO:0050313">
    <property type="term" value="F:sulfur dioxygenase activity"/>
    <property type="evidence" value="ECO:0007669"/>
    <property type="project" value="InterPro"/>
</dbReference>
<evidence type="ECO:0000313" key="3">
    <source>
        <dbReference type="EMBL" id="ATR78254.1"/>
    </source>
</evidence>
<keyword evidence="3" id="KW-0378">Hydrolase</keyword>
<dbReference type="Proteomes" id="UP000229340">
    <property type="component" value="Chromosome"/>
</dbReference>
<dbReference type="InterPro" id="IPR036866">
    <property type="entry name" value="RibonucZ/Hydroxyglut_hydro"/>
</dbReference>
<dbReference type="AlphaFoldDB" id="A0A2D2LTB2"/>
<dbReference type="SMART" id="SM00849">
    <property type="entry name" value="Lactamase_B"/>
    <property type="match status" value="1"/>
</dbReference>
<accession>A0A2D2LTB2</accession>
<dbReference type="InterPro" id="IPR044528">
    <property type="entry name" value="POD-like_MBL-fold"/>
</dbReference>
<evidence type="ECO:0000259" key="2">
    <source>
        <dbReference type="SMART" id="SM00849"/>
    </source>
</evidence>
<gene>
    <name evidence="3" type="ORF">NP7_02620</name>
</gene>
<dbReference type="PANTHER" id="PTHR43084:SF1">
    <property type="entry name" value="PERSULFIDE DIOXYGENASE ETHE1, MITOCHONDRIAL"/>
    <property type="match status" value="1"/>
</dbReference>
<dbReference type="RefSeq" id="WP_100269587.1">
    <property type="nucleotide sequence ID" value="NZ_CP024443.1"/>
</dbReference>
<name>A0A2D2LTB2_FAUOS</name>
<feature type="domain" description="Metallo-beta-lactamase" evidence="2">
    <location>
        <begin position="12"/>
        <end position="209"/>
    </location>
</feature>
<dbReference type="STRING" id="34062.AXE82_09485"/>
<dbReference type="InterPro" id="IPR051682">
    <property type="entry name" value="Mito_Persulfide_Diox"/>
</dbReference>
<keyword evidence="1" id="KW-0479">Metal-binding</keyword>
<reference evidence="4" key="1">
    <citation type="submission" date="2017-11" db="EMBL/GenBank/DDBJ databases">
        <title>Complete genome sequence of Moraxella osloensis NP7 isolated from human skin.</title>
        <authorList>
            <person name="Lee K."/>
            <person name="Lim J.Y."/>
            <person name="Hwang I."/>
        </authorList>
    </citation>
    <scope>NUCLEOTIDE SEQUENCE [LARGE SCALE GENOMIC DNA]</scope>
    <source>
        <strain evidence="4">NP7</strain>
    </source>
</reference>
<dbReference type="EMBL" id="CP024443">
    <property type="protein sequence ID" value="ATR78254.1"/>
    <property type="molecule type" value="Genomic_DNA"/>
</dbReference>
<dbReference type="Gene3D" id="3.60.15.10">
    <property type="entry name" value="Ribonuclease Z/Hydroxyacylglutathione hydrolase-like"/>
    <property type="match status" value="1"/>
</dbReference>
<evidence type="ECO:0000313" key="4">
    <source>
        <dbReference type="Proteomes" id="UP000229340"/>
    </source>
</evidence>
<organism evidence="3 4">
    <name type="scientific">Faucicola osloensis</name>
    <name type="common">Moraxella osloensis</name>
    <dbReference type="NCBI Taxonomy" id="34062"/>
    <lineage>
        <taxon>Bacteria</taxon>
        <taxon>Pseudomonadati</taxon>
        <taxon>Pseudomonadota</taxon>
        <taxon>Gammaproteobacteria</taxon>
        <taxon>Moraxellales</taxon>
        <taxon>Moraxellaceae</taxon>
        <taxon>Faucicola</taxon>
    </lineage>
</organism>
<sequence>MNIHSFLDKDTETFTHVLVDEASKHCAIIDPVLDFDPAAGKIRYDNANNVIGFVKSQGLTLDYIIETHAHADHLSSAPYIKAQLGGKTVMGKYIDKVQKTFKTIFNFDDLATDASQFDILTEEGSELTLGDLSITAMHVPGHTPADMAYKVTDKSGDREKMAVFVGDTIFAPDVGSARCDFPHGSAEDLYDSIQRLLALPDDTLLYLCHDYPPKGGREHIAMVCVGEQKLRNIHVKQGTPKAEFVRMRNQRDKTLAMPRLILPSVQVNINAGELPKPEDNGVRYLKIPLNQLS</sequence>